<dbReference type="InterPro" id="IPR036390">
    <property type="entry name" value="WH_DNA-bd_sf"/>
</dbReference>
<dbReference type="Proteomes" id="UP001519348">
    <property type="component" value="Unassembled WGS sequence"/>
</dbReference>
<dbReference type="SUPFAM" id="SSF46785">
    <property type="entry name" value="Winged helix' DNA-binding domain"/>
    <property type="match status" value="1"/>
</dbReference>
<dbReference type="Gene3D" id="3.40.1190.20">
    <property type="match status" value="1"/>
</dbReference>
<dbReference type="EMBL" id="JAGGKN010000005">
    <property type="protein sequence ID" value="MBP1952704.1"/>
    <property type="molecule type" value="Genomic_DNA"/>
</dbReference>
<feature type="domain" description="Carbohydrate kinase PfkB" evidence="3">
    <location>
        <begin position="60"/>
        <end position="344"/>
    </location>
</feature>
<dbReference type="EMBL" id="FNFI01000010">
    <property type="protein sequence ID" value="SDK53275.1"/>
    <property type="molecule type" value="Genomic_DNA"/>
</dbReference>
<dbReference type="GO" id="GO:0016301">
    <property type="term" value="F:kinase activity"/>
    <property type="evidence" value="ECO:0007669"/>
    <property type="project" value="UniProtKB-KW"/>
</dbReference>
<reference evidence="4 7" key="3">
    <citation type="submission" date="2021-03" db="EMBL/GenBank/DDBJ databases">
        <title>Genomic Encyclopedia of Type Strains, Phase IV (KMG-IV): sequencing the most valuable type-strain genomes for metagenomic binning, comparative biology and taxonomic classification.</title>
        <authorList>
            <person name="Goeker M."/>
        </authorList>
    </citation>
    <scope>NUCLEOTIDE SEQUENCE [LARGE SCALE GENOMIC DNA]</scope>
    <source>
        <strain evidence="4 7">DSM 22420</strain>
    </source>
</reference>
<keyword evidence="2 5" id="KW-0418">Kinase</keyword>
<dbReference type="GO" id="GO:0004730">
    <property type="term" value="F:pseudouridylate synthase activity"/>
    <property type="evidence" value="ECO:0007669"/>
    <property type="project" value="TreeGrafter"/>
</dbReference>
<gene>
    <name evidence="4" type="ORF">J2Z27_001752</name>
    <name evidence="5" type="ORF">SAMN05216187_11011</name>
</gene>
<evidence type="ECO:0000256" key="1">
    <source>
        <dbReference type="ARBA" id="ARBA00022679"/>
    </source>
</evidence>
<dbReference type="PANTHER" id="PTHR42909">
    <property type="entry name" value="ZGC:136858"/>
    <property type="match status" value="1"/>
</dbReference>
<dbReference type="InterPro" id="IPR036388">
    <property type="entry name" value="WH-like_DNA-bd_sf"/>
</dbReference>
<dbReference type="InterPro" id="IPR011611">
    <property type="entry name" value="PfkB_dom"/>
</dbReference>
<dbReference type="SUPFAM" id="SSF53613">
    <property type="entry name" value="Ribokinase-like"/>
    <property type="match status" value="1"/>
</dbReference>
<evidence type="ECO:0000313" key="5">
    <source>
        <dbReference type="EMBL" id="SDK53275.1"/>
    </source>
</evidence>
<dbReference type="Pfam" id="PF13412">
    <property type="entry name" value="HTH_24"/>
    <property type="match status" value="1"/>
</dbReference>
<dbReference type="PROSITE" id="PS00584">
    <property type="entry name" value="PFKB_KINASES_2"/>
    <property type="match status" value="1"/>
</dbReference>
<evidence type="ECO:0000313" key="4">
    <source>
        <dbReference type="EMBL" id="MBP1952704.1"/>
    </source>
</evidence>
<dbReference type="Proteomes" id="UP000242700">
    <property type="component" value="Unassembled WGS sequence"/>
</dbReference>
<evidence type="ECO:0000313" key="7">
    <source>
        <dbReference type="Proteomes" id="UP001519348"/>
    </source>
</evidence>
<dbReference type="CDD" id="cd01941">
    <property type="entry name" value="YeiC_kinase_like"/>
    <property type="match status" value="1"/>
</dbReference>
<reference evidence="6" key="1">
    <citation type="submission" date="2016-10" db="EMBL/GenBank/DDBJ databases">
        <authorList>
            <person name="Varghese N."/>
            <person name="Submissions S."/>
        </authorList>
    </citation>
    <scope>NUCLEOTIDE SEQUENCE [LARGE SCALE GENOMIC DNA]</scope>
    <source>
        <strain evidence="6">CGMCC 1.8911</strain>
    </source>
</reference>
<evidence type="ECO:0000313" key="6">
    <source>
        <dbReference type="Proteomes" id="UP000242700"/>
    </source>
</evidence>
<keyword evidence="1" id="KW-0808">Transferase</keyword>
<organism evidence="5 6">
    <name type="scientific">Jeotgalicoccus aerolatus</name>
    <dbReference type="NCBI Taxonomy" id="709510"/>
    <lineage>
        <taxon>Bacteria</taxon>
        <taxon>Bacillati</taxon>
        <taxon>Bacillota</taxon>
        <taxon>Bacilli</taxon>
        <taxon>Bacillales</taxon>
        <taxon>Staphylococcaceae</taxon>
        <taxon>Jeotgalicoccus</taxon>
    </lineage>
</organism>
<dbReference type="STRING" id="586411.SAMN05216187_11011"/>
<proteinExistence type="predicted"/>
<evidence type="ECO:0000259" key="3">
    <source>
        <dbReference type="Pfam" id="PF00294"/>
    </source>
</evidence>
<dbReference type="InterPro" id="IPR029056">
    <property type="entry name" value="Ribokinase-like"/>
</dbReference>
<dbReference type="AlphaFoldDB" id="A0A1G9CPA3"/>
<dbReference type="Pfam" id="PF00294">
    <property type="entry name" value="PfkB"/>
    <property type="match status" value="1"/>
</dbReference>
<dbReference type="GO" id="GO:0005737">
    <property type="term" value="C:cytoplasm"/>
    <property type="evidence" value="ECO:0007669"/>
    <property type="project" value="TreeGrafter"/>
</dbReference>
<protein>
    <submittedName>
        <fullName evidence="5">Sugar or nucleoside kinase, ribokinase family</fullName>
    </submittedName>
    <submittedName>
        <fullName evidence="4">Sugar/nucleoside kinase (Ribokinase family)</fullName>
    </submittedName>
</protein>
<dbReference type="InterPro" id="IPR002173">
    <property type="entry name" value="Carboh/pur_kinase_PfkB_CS"/>
</dbReference>
<dbReference type="RefSeq" id="WP_092598895.1">
    <property type="nucleotide sequence ID" value="NZ_BMCN01000001.1"/>
</dbReference>
<name>A0A1G9CPA3_9STAP</name>
<keyword evidence="7" id="KW-1185">Reference proteome</keyword>
<accession>A0A1G9CPA3</accession>
<evidence type="ECO:0000256" key="2">
    <source>
        <dbReference type="ARBA" id="ARBA00022777"/>
    </source>
</evidence>
<reference evidence="5" key="2">
    <citation type="submission" date="2016-10" db="EMBL/GenBank/DDBJ databases">
        <authorList>
            <person name="de Groot N.N."/>
        </authorList>
    </citation>
    <scope>NUCLEOTIDE SEQUENCE [LARGE SCALE GENOMIC DNA]</scope>
    <source>
        <strain evidence="5">CGMCC 1.8911</strain>
    </source>
</reference>
<sequence>MHPKENDVLKHIKDNPFISQTELAKKVGLTSSSVAAIISDLVKKEFIQGQAYVLNAEYPIVCIGAANLDRKFFVDEELIHGTSNPIQSAQSVGGVARNIGENLGRLGESVALITARGDDSEWQTIHDLSAPFINLDFAEYIDGQSTGCYTALISHQGEMEYGLADMNIYDYLTPEVLIKQTYILKRAKCIIADLNTPKVSLDFLCAYAEKHDIKLVLIPVSGPKMNRLPDNLDPVDWLIVNRDETETHFNIKINSDEELLRSAAMWNDEGVSHVIVTNGVKSIAYSEKDGGKVYSIIPSDNVVDVTGAGDSFSSAIVHGWLKGYPIDDIVKMAMMNSKKTIETPYTVRQDLTEKQLIKDMEEVK</sequence>
<dbReference type="Gene3D" id="1.10.10.10">
    <property type="entry name" value="Winged helix-like DNA-binding domain superfamily/Winged helix DNA-binding domain"/>
    <property type="match status" value="1"/>
</dbReference>
<dbReference type="GO" id="GO:0016798">
    <property type="term" value="F:hydrolase activity, acting on glycosyl bonds"/>
    <property type="evidence" value="ECO:0007669"/>
    <property type="project" value="TreeGrafter"/>
</dbReference>
<dbReference type="OrthoDB" id="9806249at2"/>
<dbReference type="PANTHER" id="PTHR42909:SF4">
    <property type="entry name" value="CARBOHYDRATE KINASE, PFKB FAMILY"/>
    <property type="match status" value="1"/>
</dbReference>